<evidence type="ECO:0000256" key="2">
    <source>
        <dbReference type="ARBA" id="ARBA00023125"/>
    </source>
</evidence>
<evidence type="ECO:0000256" key="3">
    <source>
        <dbReference type="ARBA" id="ARBA00023172"/>
    </source>
</evidence>
<sequence length="213" mass="25004">MYDCFSLSLREVELILAARGVVVSNETIREWGLRFGHTYANSLKRRGPKPGDKWFLDEVFIRIRGKLRYLWRAVDQHGSVLDVLVQGRRHTTAAKRFFRKLLKGLCYVPRVLVTDKLRSYGAAKREILLSIEHRQSRNLNNRCEVSHQPARRRERHMRQFKSCRHAQRFLATHTPIHNNFQLRYHRLSAGEYRAARDHAFSIWRDATGVALAG</sequence>
<protein>
    <submittedName>
        <fullName evidence="5">Transposase</fullName>
    </submittedName>
</protein>
<evidence type="ECO:0000259" key="4">
    <source>
        <dbReference type="Pfam" id="PF13610"/>
    </source>
</evidence>
<name>I4YK57_9HYPH</name>
<accession>I4YK57</accession>
<keyword evidence="3" id="KW-0233">DNA recombination</keyword>
<dbReference type="InterPro" id="IPR052183">
    <property type="entry name" value="IS_Transposase"/>
</dbReference>
<evidence type="ECO:0000313" key="6">
    <source>
        <dbReference type="Proteomes" id="UP000003947"/>
    </source>
</evidence>
<dbReference type="HOGENOM" id="CLU_067322_1_2_5"/>
<proteinExistence type="predicted"/>
<dbReference type="EMBL" id="JH660649">
    <property type="protein sequence ID" value="EIM24349.1"/>
    <property type="molecule type" value="Genomic_DNA"/>
</dbReference>
<dbReference type="Pfam" id="PF13610">
    <property type="entry name" value="DDE_Tnp_IS240"/>
    <property type="match status" value="1"/>
</dbReference>
<keyword evidence="2" id="KW-0238">DNA-binding</keyword>
<dbReference type="InterPro" id="IPR012337">
    <property type="entry name" value="RNaseH-like_sf"/>
</dbReference>
<dbReference type="PATRIC" id="fig|864069.3.peg.7498"/>
<dbReference type="InterPro" id="IPR032874">
    <property type="entry name" value="DDE_dom"/>
</dbReference>
<dbReference type="PANTHER" id="PTHR35528:SF3">
    <property type="entry name" value="BLL1675 PROTEIN"/>
    <property type="match status" value="1"/>
</dbReference>
<dbReference type="InterPro" id="IPR047930">
    <property type="entry name" value="Transpos_IS6"/>
</dbReference>
<evidence type="ECO:0000313" key="5">
    <source>
        <dbReference type="EMBL" id="EIM24349.1"/>
    </source>
</evidence>
<dbReference type="NCBIfam" id="NF033587">
    <property type="entry name" value="transpos_IS6"/>
    <property type="match status" value="1"/>
</dbReference>
<gene>
    <name evidence="5" type="ORF">MicloDRAFT_00070020</name>
</gene>
<dbReference type="GO" id="GO:0003677">
    <property type="term" value="F:DNA binding"/>
    <property type="evidence" value="ECO:0007669"/>
    <property type="project" value="UniProtKB-KW"/>
</dbReference>
<reference evidence="5 6" key="1">
    <citation type="submission" date="2012-02" db="EMBL/GenBank/DDBJ databases">
        <title>Improved High-Quality Draft sequence of Microvirga sp. WSM3557.</title>
        <authorList>
            <consortium name="US DOE Joint Genome Institute"/>
            <person name="Lucas S."/>
            <person name="Han J."/>
            <person name="Lapidus A."/>
            <person name="Cheng J.-F."/>
            <person name="Goodwin L."/>
            <person name="Pitluck S."/>
            <person name="Peters L."/>
            <person name="Zhang X."/>
            <person name="Detter J.C."/>
            <person name="Han C."/>
            <person name="Tapia R."/>
            <person name="Land M."/>
            <person name="Hauser L."/>
            <person name="Kyrpides N."/>
            <person name="Ivanova N."/>
            <person name="Pagani I."/>
            <person name="Brau L."/>
            <person name="Yates R."/>
            <person name="O'Hara G."/>
            <person name="Rui T."/>
            <person name="Howieson J."/>
            <person name="Reeve W."/>
            <person name="Woyke T."/>
        </authorList>
    </citation>
    <scope>NUCLEOTIDE SEQUENCE [LARGE SCALE GENOMIC DNA]</scope>
    <source>
        <strain evidence="5 6">WSM3557</strain>
    </source>
</reference>
<feature type="domain" description="DDE" evidence="4">
    <location>
        <begin position="52"/>
        <end position="179"/>
    </location>
</feature>
<dbReference type="AlphaFoldDB" id="I4YK57"/>
<evidence type="ECO:0000256" key="1">
    <source>
        <dbReference type="ARBA" id="ARBA00022578"/>
    </source>
</evidence>
<keyword evidence="1" id="KW-0815">Transposition</keyword>
<dbReference type="Proteomes" id="UP000003947">
    <property type="component" value="Unassembled WGS sequence"/>
</dbReference>
<organism evidence="5 6">
    <name type="scientific">Microvirga lotononidis</name>
    <dbReference type="NCBI Taxonomy" id="864069"/>
    <lineage>
        <taxon>Bacteria</taxon>
        <taxon>Pseudomonadati</taxon>
        <taxon>Pseudomonadota</taxon>
        <taxon>Alphaproteobacteria</taxon>
        <taxon>Hyphomicrobiales</taxon>
        <taxon>Methylobacteriaceae</taxon>
        <taxon>Microvirga</taxon>
    </lineage>
</organism>
<dbReference type="GO" id="GO:0006310">
    <property type="term" value="P:DNA recombination"/>
    <property type="evidence" value="ECO:0007669"/>
    <property type="project" value="UniProtKB-KW"/>
</dbReference>
<keyword evidence="6" id="KW-1185">Reference proteome</keyword>
<dbReference type="SUPFAM" id="SSF53098">
    <property type="entry name" value="Ribonuclease H-like"/>
    <property type="match status" value="1"/>
</dbReference>
<dbReference type="STRING" id="864069.MicloDRAFT_00070020"/>
<dbReference type="PANTHER" id="PTHR35528">
    <property type="entry name" value="BLL1675 PROTEIN"/>
    <property type="match status" value="1"/>
</dbReference>
<dbReference type="GO" id="GO:0032196">
    <property type="term" value="P:transposition"/>
    <property type="evidence" value="ECO:0007669"/>
    <property type="project" value="UniProtKB-KW"/>
</dbReference>
<dbReference type="eggNOG" id="COG3316">
    <property type="taxonomic scope" value="Bacteria"/>
</dbReference>